<evidence type="ECO:0000256" key="1">
    <source>
        <dbReference type="SAM" id="MobiDB-lite"/>
    </source>
</evidence>
<dbReference type="PANTHER" id="PTHR42032:SF1">
    <property type="entry name" value="YALI0E30679P"/>
    <property type="match status" value="1"/>
</dbReference>
<dbReference type="EMBL" id="CVMT01000003">
    <property type="protein sequence ID" value="CRG87202.1"/>
    <property type="molecule type" value="Genomic_DNA"/>
</dbReference>
<proteinExistence type="predicted"/>
<dbReference type="OrthoDB" id="5422510at2759"/>
<reference evidence="2 3" key="1">
    <citation type="submission" date="2015-04" db="EMBL/GenBank/DDBJ databases">
        <authorList>
            <person name="Syromyatnikov M.Y."/>
            <person name="Popov V.N."/>
        </authorList>
    </citation>
    <scope>NUCLEOTIDE SEQUENCE [LARGE SCALE GENOMIC DNA]</scope>
    <source>
        <strain evidence="2">WF-38-12</strain>
    </source>
</reference>
<name>A0A0U1LVS4_TALIS</name>
<organism evidence="2 3">
    <name type="scientific">Talaromyces islandicus</name>
    <name type="common">Penicillium islandicum</name>
    <dbReference type="NCBI Taxonomy" id="28573"/>
    <lineage>
        <taxon>Eukaryota</taxon>
        <taxon>Fungi</taxon>
        <taxon>Dikarya</taxon>
        <taxon>Ascomycota</taxon>
        <taxon>Pezizomycotina</taxon>
        <taxon>Eurotiomycetes</taxon>
        <taxon>Eurotiomycetidae</taxon>
        <taxon>Eurotiales</taxon>
        <taxon>Trichocomaceae</taxon>
        <taxon>Talaromyces</taxon>
        <taxon>Talaromyces sect. Islandici</taxon>
    </lineage>
</organism>
<feature type="compositionally biased region" description="Basic residues" evidence="1">
    <location>
        <begin position="443"/>
        <end position="454"/>
    </location>
</feature>
<feature type="region of interest" description="Disordered" evidence="1">
    <location>
        <begin position="164"/>
        <end position="192"/>
    </location>
</feature>
<feature type="compositionally biased region" description="Basic and acidic residues" evidence="1">
    <location>
        <begin position="80"/>
        <end position="91"/>
    </location>
</feature>
<sequence>MSEQPRSPVSQHASFQSGANLNPYGSSYLRQRPLGRSATLADTGGPLNFRRNSSALSDTVSEARQSLRDSTDDILFPRASKGDNPELNHDDSHWESAPLALALLPAVGGLFFHNGSAFVTDATLLILAAIFLNWSVRLPWNWYRSAQEVYRQSTDEYLEDINEEVNEEETEGGETSTPKAPKPSTRNKMSSTSLAATKELHRHEVAALVSCFVFPLVGAWLLHTIRGALSRPSEGLVSNYNLTIFLLAAEIRPFAHLLRMVQGRTLYLQRVVAAPASEDNEKISESQILDLTRRLEELETHVADKAIAGSSHNADNNTSQGQADSQDAVAQIVADVRKAIQPELDALNRAIRRYEKRTTVIAVQTDTRLNQIETQVGDTMAMAAATQRSVSDRHQSFAFVLLDWIAAAVVIPTQTAMQLLNLPARAVSWCLSSVKVRIVGSKTPRKPNKGKKPVPRAESSRRRTVPMTKENAI</sequence>
<evidence type="ECO:0000313" key="2">
    <source>
        <dbReference type="EMBL" id="CRG87202.1"/>
    </source>
</evidence>
<dbReference type="PANTHER" id="PTHR42032">
    <property type="entry name" value="YALI0E30679P"/>
    <property type="match status" value="1"/>
</dbReference>
<feature type="region of interest" description="Disordered" evidence="1">
    <location>
        <begin position="71"/>
        <end position="91"/>
    </location>
</feature>
<accession>A0A0U1LVS4</accession>
<dbReference type="STRING" id="28573.A0A0U1LVS4"/>
<dbReference type="OMA" id="RLPWEWY"/>
<gene>
    <name evidence="2" type="ORF">PISL3812_04219</name>
</gene>
<keyword evidence="3" id="KW-1185">Reference proteome</keyword>
<dbReference type="AlphaFoldDB" id="A0A0U1LVS4"/>
<evidence type="ECO:0000313" key="3">
    <source>
        <dbReference type="Proteomes" id="UP000054383"/>
    </source>
</evidence>
<feature type="region of interest" description="Disordered" evidence="1">
    <location>
        <begin position="441"/>
        <end position="473"/>
    </location>
</feature>
<protein>
    <submittedName>
        <fullName evidence="2">Uncharacterized protein</fullName>
    </submittedName>
</protein>
<dbReference type="Proteomes" id="UP000054383">
    <property type="component" value="Unassembled WGS sequence"/>
</dbReference>